<proteinExistence type="predicted"/>
<keyword evidence="4" id="KW-1185">Reference proteome</keyword>
<feature type="region of interest" description="Disordered" evidence="1">
    <location>
        <begin position="550"/>
        <end position="626"/>
    </location>
</feature>
<evidence type="ECO:0000259" key="2">
    <source>
        <dbReference type="Pfam" id="PF15998"/>
    </source>
</evidence>
<sequence>MQANVRPSTNTHQSKLSRKETTPKIILAVIAARLIFKAMVQPEVMGPEQRQRGRNSGKSSRLPAKISFPSAKQWTPLIIHPQAAISGAFSVVDSPRKSRFSPTLLRGLSYYRQHSPRAISGKPPELSLDSRLPTAQNYPAFHLHRIRFGSLSGSKMQHHKLFKRIVEFVFVVSSLQVFYIISAEQEDWRHHPIYYNTKNGVPIPLLHQEENLSNNGLIISYGRPPCACDAWDCNCCTNLFYDAIKFRERGCFQFGYNLKQEKIRVKLLMNDSTVVEDDVTDENPAPFCLSNHSPSSTPLEMCAKVSNLTFPGPGRNIQFCLNFETRHSSHTFILKFECARFGDNGFQSFNPDEPEILVTTLKPLAATRATGTGSTPPPREESIDMDLAFNRFIHNDTKPIQVAKPFLPTALPSGAGVSPTNFLLAAKPSGFVLPSAETSSSPPSIVGLMQQPKIPKDQSVEESAKVDSFETNPDSVNFTFGSGMSGTGFSGTGVSATGFSSPDVSGMNFSSDAFPGFEMFDRENRTDPNGTVATSKDKEFMASLSEAVKTLQEQRKEKTTENPDLSELEEVFMGNTDEASNEASSDDFQTVPYSPQYIESHSPPPMASTERPTYIQKIPFKKSSHR</sequence>
<dbReference type="EMBL" id="OU963862">
    <property type="protein sequence ID" value="CAH0381531.1"/>
    <property type="molecule type" value="Genomic_DNA"/>
</dbReference>
<gene>
    <name evidence="3" type="ORF">BEMITA_LOCUS1172</name>
</gene>
<accession>A0A9P0A082</accession>
<reference evidence="3" key="1">
    <citation type="submission" date="2021-12" db="EMBL/GenBank/DDBJ databases">
        <authorList>
            <person name="King R."/>
        </authorList>
    </citation>
    <scope>NUCLEOTIDE SEQUENCE</scope>
</reference>
<feature type="domain" description="DUF4773" evidence="2">
    <location>
        <begin position="225"/>
        <end position="345"/>
    </location>
</feature>
<evidence type="ECO:0000313" key="4">
    <source>
        <dbReference type="Proteomes" id="UP001152759"/>
    </source>
</evidence>
<dbReference type="PANTHER" id="PTHR36299">
    <property type="entry name" value="AGAP008005-PA"/>
    <property type="match status" value="1"/>
</dbReference>
<dbReference type="AlphaFoldDB" id="A0A9P0A082"/>
<evidence type="ECO:0000313" key="3">
    <source>
        <dbReference type="EMBL" id="CAH0381531.1"/>
    </source>
</evidence>
<protein>
    <recommendedName>
        <fullName evidence="2">DUF4773 domain-containing protein</fullName>
    </recommendedName>
</protein>
<name>A0A9P0A082_BEMTA</name>
<dbReference type="PANTHER" id="PTHR36299:SF1">
    <property type="entry name" value="DUF4773 DOMAIN-CONTAINING PROTEIN"/>
    <property type="match status" value="1"/>
</dbReference>
<dbReference type="Pfam" id="PF15998">
    <property type="entry name" value="DUF4773"/>
    <property type="match status" value="1"/>
</dbReference>
<dbReference type="InterPro" id="IPR031941">
    <property type="entry name" value="DUF4773"/>
</dbReference>
<dbReference type="Proteomes" id="UP001152759">
    <property type="component" value="Chromosome 1"/>
</dbReference>
<feature type="compositionally biased region" description="Polar residues" evidence="1">
    <location>
        <begin position="577"/>
        <end position="599"/>
    </location>
</feature>
<organism evidence="3 4">
    <name type="scientific">Bemisia tabaci</name>
    <name type="common">Sweetpotato whitefly</name>
    <name type="synonym">Aleurodes tabaci</name>
    <dbReference type="NCBI Taxonomy" id="7038"/>
    <lineage>
        <taxon>Eukaryota</taxon>
        <taxon>Metazoa</taxon>
        <taxon>Ecdysozoa</taxon>
        <taxon>Arthropoda</taxon>
        <taxon>Hexapoda</taxon>
        <taxon>Insecta</taxon>
        <taxon>Pterygota</taxon>
        <taxon>Neoptera</taxon>
        <taxon>Paraneoptera</taxon>
        <taxon>Hemiptera</taxon>
        <taxon>Sternorrhyncha</taxon>
        <taxon>Aleyrodoidea</taxon>
        <taxon>Aleyrodidae</taxon>
        <taxon>Aleyrodinae</taxon>
        <taxon>Bemisia</taxon>
    </lineage>
</organism>
<feature type="compositionally biased region" description="Basic and acidic residues" evidence="1">
    <location>
        <begin position="552"/>
        <end position="561"/>
    </location>
</feature>
<evidence type="ECO:0000256" key="1">
    <source>
        <dbReference type="SAM" id="MobiDB-lite"/>
    </source>
</evidence>